<evidence type="ECO:0000313" key="2">
    <source>
        <dbReference type="Proteomes" id="UP000584374"/>
    </source>
</evidence>
<organism evidence="1 2">
    <name type="scientific">Saccharopolyspora phatthalungensis</name>
    <dbReference type="NCBI Taxonomy" id="664693"/>
    <lineage>
        <taxon>Bacteria</taxon>
        <taxon>Bacillati</taxon>
        <taxon>Actinomycetota</taxon>
        <taxon>Actinomycetes</taxon>
        <taxon>Pseudonocardiales</taxon>
        <taxon>Pseudonocardiaceae</taxon>
        <taxon>Saccharopolyspora</taxon>
    </lineage>
</organism>
<dbReference type="Proteomes" id="UP000584374">
    <property type="component" value="Unassembled WGS sequence"/>
</dbReference>
<name>A0A840QGP3_9PSEU</name>
<comment type="caution">
    <text evidence="1">The sequence shown here is derived from an EMBL/GenBank/DDBJ whole genome shotgun (WGS) entry which is preliminary data.</text>
</comment>
<gene>
    <name evidence="1" type="ORF">BJ970_006886</name>
</gene>
<evidence type="ECO:0000313" key="1">
    <source>
        <dbReference type="EMBL" id="MBB5159287.1"/>
    </source>
</evidence>
<dbReference type="EMBL" id="JACHIW010000002">
    <property type="protein sequence ID" value="MBB5159287.1"/>
    <property type="molecule type" value="Genomic_DNA"/>
</dbReference>
<proteinExistence type="predicted"/>
<accession>A0A840QGP3</accession>
<reference evidence="1 2" key="1">
    <citation type="submission" date="2020-08" db="EMBL/GenBank/DDBJ databases">
        <title>Sequencing the genomes of 1000 actinobacteria strains.</title>
        <authorList>
            <person name="Klenk H.-P."/>
        </authorList>
    </citation>
    <scope>NUCLEOTIDE SEQUENCE [LARGE SCALE GENOMIC DNA]</scope>
    <source>
        <strain evidence="1 2">DSM 45584</strain>
    </source>
</reference>
<keyword evidence="2" id="KW-1185">Reference proteome</keyword>
<protein>
    <submittedName>
        <fullName evidence="1">Uncharacterized protein</fullName>
    </submittedName>
</protein>
<dbReference type="RefSeq" id="WP_221468359.1">
    <property type="nucleotide sequence ID" value="NZ_JACHIW010000002.1"/>
</dbReference>
<sequence length="47" mass="5404">MIFCTDHDAAHHAYRMLTKTLTTHDLAPHPCKSKVWRPNLEDLFLAG</sequence>
<dbReference type="AlphaFoldDB" id="A0A840QGP3"/>